<evidence type="ECO:0000256" key="3">
    <source>
        <dbReference type="ARBA" id="ARBA00022448"/>
    </source>
</evidence>
<evidence type="ECO:0000256" key="6">
    <source>
        <dbReference type="ARBA" id="ARBA00022989"/>
    </source>
</evidence>
<organism evidence="10 11">
    <name type="scientific">Litchfieldella anticariensis (strain DSM 16096 / CECT 5854 / CIP 108499 / LMG 22089 / FP35)</name>
    <name type="common">Halomonas anticariensis</name>
    <dbReference type="NCBI Taxonomy" id="1121939"/>
    <lineage>
        <taxon>Bacteria</taxon>
        <taxon>Pseudomonadati</taxon>
        <taxon>Pseudomonadota</taxon>
        <taxon>Gammaproteobacteria</taxon>
        <taxon>Oceanospirillales</taxon>
        <taxon>Halomonadaceae</taxon>
        <taxon>Litchfieldella</taxon>
    </lineage>
</organism>
<feature type="transmembrane region" description="Helical" evidence="8">
    <location>
        <begin position="12"/>
        <end position="34"/>
    </location>
</feature>
<proteinExistence type="inferred from homology"/>
<keyword evidence="3 8" id="KW-0813">Transport</keyword>
<dbReference type="PANTHER" id="PTHR43848:SF2">
    <property type="entry name" value="PUTRESCINE TRANSPORT SYSTEM PERMEASE PROTEIN POTI"/>
    <property type="match status" value="1"/>
</dbReference>
<dbReference type="RefSeq" id="WP_016417963.1">
    <property type="nucleotide sequence ID" value="NZ_AUAB01000044.1"/>
</dbReference>
<comment type="subcellular location">
    <subcellularLocation>
        <location evidence="1 8">Cell membrane</location>
        <topology evidence="1 8">Multi-pass membrane protein</topology>
    </subcellularLocation>
</comment>
<feature type="transmembrane region" description="Helical" evidence="8">
    <location>
        <begin position="183"/>
        <end position="203"/>
    </location>
</feature>
<dbReference type="Proteomes" id="UP000014463">
    <property type="component" value="Unassembled WGS sequence"/>
</dbReference>
<dbReference type="GO" id="GO:0055085">
    <property type="term" value="P:transmembrane transport"/>
    <property type="evidence" value="ECO:0007669"/>
    <property type="project" value="InterPro"/>
</dbReference>
<sequence>MNSQRLLAFGLRFYIAVFFLYLFLPLLVMAAATFNDSRFPTITPWDGTTLRWFGELAADSGMWQALSNSLLVAVGVLCLAVPIGIATALFLNTVSSRAKPFIYALILSPLLTPGVIIGISTLIFWRQFGVSGGIFLTVLGQATFISAYVMLMVMARLQRFDRTMERAALDLGASQWQMFRRILLPYLKPAILSAAVIAFLQSFENYNTTLFVVGYDTTLTVYIASKVRTGLTPAVNALGLILILVTVVLAIAYEVKRRREQAAVAQSGQAMVLAESQEKA</sequence>
<gene>
    <name evidence="10" type="ORF">L861_11910</name>
</gene>
<dbReference type="AlphaFoldDB" id="S2KGN0"/>
<keyword evidence="11" id="KW-1185">Reference proteome</keyword>
<dbReference type="InterPro" id="IPR035906">
    <property type="entry name" value="MetI-like_sf"/>
</dbReference>
<keyword evidence="5 8" id="KW-0812">Transmembrane</keyword>
<evidence type="ECO:0000256" key="7">
    <source>
        <dbReference type="ARBA" id="ARBA00023136"/>
    </source>
</evidence>
<feature type="transmembrane region" description="Helical" evidence="8">
    <location>
        <begin position="234"/>
        <end position="253"/>
    </location>
</feature>
<keyword evidence="7 8" id="KW-0472">Membrane</keyword>
<dbReference type="SUPFAM" id="SSF161098">
    <property type="entry name" value="MetI-like"/>
    <property type="match status" value="1"/>
</dbReference>
<dbReference type="eggNOG" id="COG1177">
    <property type="taxonomic scope" value="Bacteria"/>
</dbReference>
<dbReference type="STRING" id="1121939.L861_11910"/>
<protein>
    <submittedName>
        <fullName evidence="10">Spermidine/putrescine ABC transporter permease</fullName>
    </submittedName>
</protein>
<dbReference type="EMBL" id="ASTJ01000036">
    <property type="protein sequence ID" value="EPC01272.1"/>
    <property type="molecule type" value="Genomic_DNA"/>
</dbReference>
<dbReference type="PATRIC" id="fig|1121939.11.peg.3444"/>
<accession>S2KGN0</accession>
<dbReference type="Gene3D" id="1.10.3720.10">
    <property type="entry name" value="MetI-like"/>
    <property type="match status" value="1"/>
</dbReference>
<evidence type="ECO:0000313" key="10">
    <source>
        <dbReference type="EMBL" id="EPC01272.1"/>
    </source>
</evidence>
<dbReference type="Pfam" id="PF00528">
    <property type="entry name" value="BPD_transp_1"/>
    <property type="match status" value="1"/>
</dbReference>
<dbReference type="PROSITE" id="PS50928">
    <property type="entry name" value="ABC_TM1"/>
    <property type="match status" value="1"/>
</dbReference>
<feature type="transmembrane region" description="Helical" evidence="8">
    <location>
        <begin position="70"/>
        <end position="91"/>
    </location>
</feature>
<evidence type="ECO:0000256" key="4">
    <source>
        <dbReference type="ARBA" id="ARBA00022475"/>
    </source>
</evidence>
<dbReference type="PANTHER" id="PTHR43848">
    <property type="entry name" value="PUTRESCINE TRANSPORT SYSTEM PERMEASE PROTEIN POTI"/>
    <property type="match status" value="1"/>
</dbReference>
<evidence type="ECO:0000256" key="2">
    <source>
        <dbReference type="ARBA" id="ARBA00007069"/>
    </source>
</evidence>
<name>S2KGN0_LITA3</name>
<comment type="similarity">
    <text evidence="2">Belongs to the binding-protein-dependent transport system permease family. CysTW subfamily.</text>
</comment>
<dbReference type="InterPro" id="IPR051789">
    <property type="entry name" value="Bact_Polyamine_Transport"/>
</dbReference>
<keyword evidence="4" id="KW-1003">Cell membrane</keyword>
<comment type="caution">
    <text evidence="10">The sequence shown here is derived from an EMBL/GenBank/DDBJ whole genome shotgun (WGS) entry which is preliminary data.</text>
</comment>
<keyword evidence="6 8" id="KW-1133">Transmembrane helix</keyword>
<feature type="transmembrane region" description="Helical" evidence="8">
    <location>
        <begin position="131"/>
        <end position="154"/>
    </location>
</feature>
<feature type="transmembrane region" description="Helical" evidence="8">
    <location>
        <begin position="103"/>
        <end position="125"/>
    </location>
</feature>
<evidence type="ECO:0000313" key="11">
    <source>
        <dbReference type="Proteomes" id="UP000014463"/>
    </source>
</evidence>
<dbReference type="OrthoDB" id="9782004at2"/>
<dbReference type="InterPro" id="IPR000515">
    <property type="entry name" value="MetI-like"/>
</dbReference>
<feature type="domain" description="ABC transmembrane type-1" evidence="9">
    <location>
        <begin position="66"/>
        <end position="253"/>
    </location>
</feature>
<evidence type="ECO:0000256" key="1">
    <source>
        <dbReference type="ARBA" id="ARBA00004651"/>
    </source>
</evidence>
<reference evidence="10 11" key="1">
    <citation type="journal article" date="2013" name="Genome Announc.">
        <title>Draft genome sequence of the moderately halophilic gammaproteobacterium Halomonas anticariensis FP35.</title>
        <authorList>
            <person name="Tahrioui A."/>
            <person name="Quesada E."/>
            <person name="Llamas I."/>
        </authorList>
    </citation>
    <scope>NUCLEOTIDE SEQUENCE [LARGE SCALE GENOMIC DNA]</scope>
    <source>
        <strain evidence="11">DSM 16096 / CECT 5854 / LMG 22089 / FP35</strain>
    </source>
</reference>
<evidence type="ECO:0000256" key="8">
    <source>
        <dbReference type="RuleBase" id="RU363032"/>
    </source>
</evidence>
<dbReference type="GO" id="GO:0005886">
    <property type="term" value="C:plasma membrane"/>
    <property type="evidence" value="ECO:0007669"/>
    <property type="project" value="UniProtKB-SubCell"/>
</dbReference>
<evidence type="ECO:0000259" key="9">
    <source>
        <dbReference type="PROSITE" id="PS50928"/>
    </source>
</evidence>
<evidence type="ECO:0000256" key="5">
    <source>
        <dbReference type="ARBA" id="ARBA00022692"/>
    </source>
</evidence>
<dbReference type="CDD" id="cd06261">
    <property type="entry name" value="TM_PBP2"/>
    <property type="match status" value="1"/>
</dbReference>